<dbReference type="PANTHER" id="PTHR34703">
    <property type="entry name" value="ANTIPORTER SUBUNIT MNHG2-RELATED"/>
    <property type="match status" value="1"/>
</dbReference>
<evidence type="ECO:0008006" key="4">
    <source>
        <dbReference type="Google" id="ProtNLM"/>
    </source>
</evidence>
<sequence precursor="true">MISIILVSAGLLLTFYGTVGLLRAKNTAQKLHFLGVSDTIGSVLIFTGIVINWYEVLAKIIMVSLITLITGPLISHIIARSIIQKEDRK</sequence>
<keyword evidence="3" id="KW-1185">Reference proteome</keyword>
<dbReference type="InterPro" id="IPR005133">
    <property type="entry name" value="PhaG_MnhG_YufB"/>
</dbReference>
<reference evidence="2 3" key="1">
    <citation type="submission" date="2007-08" db="EMBL/GenBank/DDBJ databases">
        <title>Complete sequence of Thermotoga lettingae TMO.</title>
        <authorList>
            <consortium name="US DOE Joint Genome Institute"/>
            <person name="Copeland A."/>
            <person name="Lucas S."/>
            <person name="Lapidus A."/>
            <person name="Barry K."/>
            <person name="Glavina del Rio T."/>
            <person name="Dalin E."/>
            <person name="Tice H."/>
            <person name="Pitluck S."/>
            <person name="Foster B."/>
            <person name="Bruce D."/>
            <person name="Schmutz J."/>
            <person name="Larimer F."/>
            <person name="Land M."/>
            <person name="Hauser L."/>
            <person name="Kyrpides N."/>
            <person name="Mikhailova N."/>
            <person name="Nelson K."/>
            <person name="Gogarten J.P."/>
            <person name="Noll K."/>
            <person name="Richardson P."/>
        </authorList>
    </citation>
    <scope>NUCLEOTIDE SEQUENCE [LARGE SCALE GENOMIC DNA]</scope>
    <source>
        <strain evidence="3">ATCC BAA-301 / DSM 14385 / NBRC 107922 / TMO</strain>
    </source>
</reference>
<dbReference type="Pfam" id="PF03334">
    <property type="entry name" value="PhaG_MnhG_YufB"/>
    <property type="match status" value="1"/>
</dbReference>
<dbReference type="Proteomes" id="UP000002016">
    <property type="component" value="Chromosome"/>
</dbReference>
<organism evidence="2 3">
    <name type="scientific">Pseudothermotoga lettingae (strain ATCC BAA-301 / DSM 14385 / NBRC 107922 / TMO)</name>
    <name type="common">Thermotoga lettingae</name>
    <dbReference type="NCBI Taxonomy" id="416591"/>
    <lineage>
        <taxon>Bacteria</taxon>
        <taxon>Thermotogati</taxon>
        <taxon>Thermotogota</taxon>
        <taxon>Thermotogae</taxon>
        <taxon>Thermotogales</taxon>
        <taxon>Thermotogaceae</taxon>
        <taxon>Pseudothermotoga</taxon>
    </lineage>
</organism>
<dbReference type="GO" id="GO:0015385">
    <property type="term" value="F:sodium:proton antiporter activity"/>
    <property type="evidence" value="ECO:0007669"/>
    <property type="project" value="TreeGrafter"/>
</dbReference>
<accession>A8F8X4</accession>
<protein>
    <recommendedName>
        <fullName evidence="4">Monovalent cation/proton antiporter, MnhG/PhaG subunit</fullName>
    </recommendedName>
</protein>
<feature type="transmembrane region" description="Helical" evidence="1">
    <location>
        <begin position="31"/>
        <end position="54"/>
    </location>
</feature>
<evidence type="ECO:0000313" key="2">
    <source>
        <dbReference type="EMBL" id="ABV34608.1"/>
    </source>
</evidence>
<name>A8F8X4_PSELT</name>
<feature type="transmembrane region" description="Helical" evidence="1">
    <location>
        <begin position="60"/>
        <end position="79"/>
    </location>
</feature>
<dbReference type="HOGENOM" id="CLU_121334_2_4_0"/>
<evidence type="ECO:0000313" key="3">
    <source>
        <dbReference type="Proteomes" id="UP000002016"/>
    </source>
</evidence>
<reference evidence="2 3" key="2">
    <citation type="journal article" date="2009" name="Proc. Natl. Acad. Sci. U.S.A.">
        <title>On the chimeric nature, thermophilic origin, and phylogenetic placement of the Thermotogales.</title>
        <authorList>
            <person name="Zhaxybayeva O."/>
            <person name="Swithers K.S."/>
            <person name="Lapierre P."/>
            <person name="Fournier G.P."/>
            <person name="Bickhart D.M."/>
            <person name="DeBoy R.T."/>
            <person name="Nelson K.E."/>
            <person name="Nesbo C.L."/>
            <person name="Doolittle W.F."/>
            <person name="Gogarten J.P."/>
            <person name="Noll K.M."/>
        </authorList>
    </citation>
    <scope>NUCLEOTIDE SEQUENCE [LARGE SCALE GENOMIC DNA]</scope>
    <source>
        <strain evidence="3">ATCC BAA-301 / DSM 14385 / NBRC 107922 / TMO</strain>
    </source>
</reference>
<evidence type="ECO:0000256" key="1">
    <source>
        <dbReference type="SAM" id="Phobius"/>
    </source>
</evidence>
<feature type="transmembrane region" description="Helical" evidence="1">
    <location>
        <begin position="6"/>
        <end position="24"/>
    </location>
</feature>
<dbReference type="EMBL" id="CP000812">
    <property type="protein sequence ID" value="ABV34608.1"/>
    <property type="molecule type" value="Genomic_DNA"/>
</dbReference>
<dbReference type="RefSeq" id="WP_012004084.1">
    <property type="nucleotide sequence ID" value="NC_009828.1"/>
</dbReference>
<dbReference type="KEGG" id="tle:Tlet_2054"/>
<keyword evidence="1" id="KW-1133">Transmembrane helix</keyword>
<gene>
    <name evidence="2" type="ordered locus">Tlet_2054</name>
</gene>
<proteinExistence type="predicted"/>
<keyword evidence="1" id="KW-0812">Transmembrane</keyword>
<dbReference type="STRING" id="416591.Tlet_2054"/>
<keyword evidence="1" id="KW-0472">Membrane</keyword>
<dbReference type="AlphaFoldDB" id="A8F8X4"/>
<dbReference type="PANTHER" id="PTHR34703:SF1">
    <property type="entry name" value="ANTIPORTER SUBUNIT MNHG2-RELATED"/>
    <property type="match status" value="1"/>
</dbReference>